<feature type="transmembrane region" description="Helical" evidence="13">
    <location>
        <begin position="81"/>
        <end position="104"/>
    </location>
</feature>
<dbReference type="InterPro" id="IPR051224">
    <property type="entry name" value="NiCoT_RcnA"/>
</dbReference>
<name>D1B328_SULD5</name>
<proteinExistence type="inferred from homology"/>
<feature type="transmembrane region" description="Helical" evidence="13">
    <location>
        <begin position="38"/>
        <end position="60"/>
    </location>
</feature>
<keyword evidence="8 13" id="KW-1133">Transmembrane helix</keyword>
<dbReference type="GO" id="GO:0006824">
    <property type="term" value="P:cobalt ion transport"/>
    <property type="evidence" value="ECO:0007669"/>
    <property type="project" value="UniProtKB-KW"/>
</dbReference>
<keyword evidence="12" id="KW-0170">Cobalt</keyword>
<dbReference type="GO" id="GO:0010045">
    <property type="term" value="P:response to nickel cation"/>
    <property type="evidence" value="ECO:0007669"/>
    <property type="project" value="TreeGrafter"/>
</dbReference>
<evidence type="ECO:0000256" key="10">
    <source>
        <dbReference type="ARBA" id="ARBA00023112"/>
    </source>
</evidence>
<evidence type="ECO:0000256" key="6">
    <source>
        <dbReference type="ARBA" id="ARBA00022596"/>
    </source>
</evidence>
<organism evidence="14 15">
    <name type="scientific">Sulfurospirillum deleyianum (strain ATCC 51133 / DSM 6946 / 5175)</name>
    <dbReference type="NCBI Taxonomy" id="525898"/>
    <lineage>
        <taxon>Bacteria</taxon>
        <taxon>Pseudomonadati</taxon>
        <taxon>Campylobacterota</taxon>
        <taxon>Epsilonproteobacteria</taxon>
        <taxon>Campylobacterales</taxon>
        <taxon>Sulfurospirillaceae</taxon>
        <taxon>Sulfurospirillum</taxon>
    </lineage>
</organism>
<dbReference type="Proteomes" id="UP000002222">
    <property type="component" value="Chromosome"/>
</dbReference>
<dbReference type="OrthoDB" id="9812956at2"/>
<keyword evidence="7 13" id="KW-0812">Transmembrane</keyword>
<protein>
    <recommendedName>
        <fullName evidence="13">Nickel/cobalt efflux system</fullName>
    </recommendedName>
</protein>
<dbReference type="AlphaFoldDB" id="D1B328"/>
<evidence type="ECO:0000256" key="7">
    <source>
        <dbReference type="ARBA" id="ARBA00022692"/>
    </source>
</evidence>
<gene>
    <name evidence="14" type="ordered locus">Sdel_1480</name>
</gene>
<comment type="similarity">
    <text evidence="13">Belongs to the NiCoT transporter (TC 2.A.52) family.</text>
</comment>
<evidence type="ECO:0000313" key="14">
    <source>
        <dbReference type="EMBL" id="ACZ12498.1"/>
    </source>
</evidence>
<sequence length="247" mass="27075">MSELYHTFLSYIIGWQKEINSAISDAFDTLETTQGSAMYGYIILVAFVYGLVHALGPGHGKMVIASYFLAHGAKLKDAFKVAFLTSLVHTLSALGVTTILYFFFQESIMKHFGLISENMYKISAVFILGIASFLLYEVRKEHQGCMKKEEEAMGKTTMLKIALSIGVVPCPGVMSIVLFAMILGYYTLGVASALSMSIGMGITMSIAAIATTRMKNASFVSSYAKRLVLLRYAGIFLLFIFGVLLLV</sequence>
<feature type="transmembrane region" description="Helical" evidence="13">
    <location>
        <begin position="229"/>
        <end position="246"/>
    </location>
</feature>
<comment type="subcellular location">
    <subcellularLocation>
        <location evidence="2 13">Cell membrane</location>
        <topology evidence="2 13">Multi-pass membrane protein</topology>
    </subcellularLocation>
</comment>
<keyword evidence="6" id="KW-0533">Nickel</keyword>
<keyword evidence="9" id="KW-0406">Ion transport</keyword>
<evidence type="ECO:0000256" key="8">
    <source>
        <dbReference type="ARBA" id="ARBA00022989"/>
    </source>
</evidence>
<accession>D1B328</accession>
<dbReference type="PANTHER" id="PTHR40659">
    <property type="entry name" value="NICKEL/COBALT EFFLUX SYSTEM RCNA"/>
    <property type="match status" value="1"/>
</dbReference>
<evidence type="ECO:0000256" key="1">
    <source>
        <dbReference type="ARBA" id="ARBA00002510"/>
    </source>
</evidence>
<dbReference type="Pfam" id="PF03824">
    <property type="entry name" value="NicO"/>
    <property type="match status" value="1"/>
</dbReference>
<reference evidence="15" key="1">
    <citation type="submission" date="2009-11" db="EMBL/GenBank/DDBJ databases">
        <title>The complete genome of Sulfurospirillum deleyianum DSM 6946.</title>
        <authorList>
            <consortium name="US DOE Joint Genome Institute (JGI-PGF)"/>
            <person name="Lucas S."/>
            <person name="Copeland A."/>
            <person name="Lapidus A."/>
            <person name="Glavina del Rio T."/>
            <person name="Dalin E."/>
            <person name="Tice H."/>
            <person name="Bruce D."/>
            <person name="Goodwin L."/>
            <person name="Pitluck S."/>
            <person name="Kyrpides N."/>
            <person name="Mavromatis K."/>
            <person name="Ivanova N."/>
            <person name="Ovchinnikova G."/>
            <person name="Munk A.C."/>
            <person name="Lu M."/>
            <person name="Brettin T."/>
            <person name="Detter J.C."/>
            <person name="Han C."/>
            <person name="Tapia R."/>
            <person name="Larimer F."/>
            <person name="Land M."/>
            <person name="Hauser L."/>
            <person name="Markowitz V."/>
            <person name="Cheng J.F."/>
            <person name="Hugenholtz P."/>
            <person name="Woyke T."/>
            <person name="Wu D."/>
            <person name="Aumann P."/>
            <person name="Schneider S."/>
            <person name="Lang E."/>
            <person name="Spring S."/>
            <person name="Klenk H.P."/>
            <person name="Eisen J.A."/>
        </authorList>
    </citation>
    <scope>NUCLEOTIDE SEQUENCE [LARGE SCALE GENOMIC DNA]</scope>
    <source>
        <strain evidence="15">ATCC 51133 / DSM 6946 / 5175</strain>
    </source>
</reference>
<dbReference type="InterPro" id="IPR011541">
    <property type="entry name" value="Ni/Co_transpt_high_affinity"/>
</dbReference>
<evidence type="ECO:0000313" key="15">
    <source>
        <dbReference type="Proteomes" id="UP000002222"/>
    </source>
</evidence>
<dbReference type="KEGG" id="sdl:Sdel_1480"/>
<dbReference type="GO" id="GO:0015099">
    <property type="term" value="F:nickel cation transmembrane transporter activity"/>
    <property type="evidence" value="ECO:0007669"/>
    <property type="project" value="UniProtKB-UniRule"/>
</dbReference>
<evidence type="ECO:0000256" key="3">
    <source>
        <dbReference type="ARBA" id="ARBA00022426"/>
    </source>
</evidence>
<feature type="transmembrane region" description="Helical" evidence="13">
    <location>
        <begin position="119"/>
        <end position="138"/>
    </location>
</feature>
<keyword evidence="11 13" id="KW-0472">Membrane</keyword>
<evidence type="ECO:0000256" key="13">
    <source>
        <dbReference type="RuleBase" id="RU362101"/>
    </source>
</evidence>
<dbReference type="HOGENOM" id="CLU_058605_4_1_7"/>
<feature type="transmembrane region" description="Helical" evidence="13">
    <location>
        <begin position="188"/>
        <end position="209"/>
    </location>
</feature>
<evidence type="ECO:0000256" key="4">
    <source>
        <dbReference type="ARBA" id="ARBA00022448"/>
    </source>
</evidence>
<dbReference type="GO" id="GO:0032025">
    <property type="term" value="P:response to cobalt ion"/>
    <property type="evidence" value="ECO:0007669"/>
    <property type="project" value="TreeGrafter"/>
</dbReference>
<evidence type="ECO:0000256" key="5">
    <source>
        <dbReference type="ARBA" id="ARBA00022475"/>
    </source>
</evidence>
<dbReference type="eggNOG" id="COG2215">
    <property type="taxonomic scope" value="Bacteria"/>
</dbReference>
<comment type="function">
    <text evidence="1">Efflux system for nickel and cobalt.</text>
</comment>
<keyword evidence="3" id="KW-0171">Cobalt transport</keyword>
<keyword evidence="10" id="KW-0921">Nickel transport</keyword>
<evidence type="ECO:0000256" key="11">
    <source>
        <dbReference type="ARBA" id="ARBA00023136"/>
    </source>
</evidence>
<keyword evidence="5" id="KW-1003">Cell membrane</keyword>
<feature type="transmembrane region" description="Helical" evidence="13">
    <location>
        <begin position="159"/>
        <end position="182"/>
    </location>
</feature>
<dbReference type="RefSeq" id="WP_012857249.1">
    <property type="nucleotide sequence ID" value="NC_013512.1"/>
</dbReference>
<keyword evidence="4 13" id="KW-0813">Transport</keyword>
<dbReference type="GO" id="GO:0046583">
    <property type="term" value="F:monoatomic cation efflux transmembrane transporter activity"/>
    <property type="evidence" value="ECO:0007669"/>
    <property type="project" value="TreeGrafter"/>
</dbReference>
<dbReference type="EMBL" id="CP001816">
    <property type="protein sequence ID" value="ACZ12498.1"/>
    <property type="molecule type" value="Genomic_DNA"/>
</dbReference>
<reference evidence="14 15" key="2">
    <citation type="journal article" date="2010" name="Stand. Genomic Sci.">
        <title>Complete genome sequence of Sulfurospirillum deleyianum type strain (5175).</title>
        <authorList>
            <person name="Sikorski J."/>
            <person name="Lapidus A."/>
            <person name="Copeland A."/>
            <person name="Glavina Del Rio T."/>
            <person name="Nolan M."/>
            <person name="Lucas S."/>
            <person name="Chen F."/>
            <person name="Tice H."/>
            <person name="Cheng J.F."/>
            <person name="Saunders E."/>
            <person name="Bruce D."/>
            <person name="Goodwin L."/>
            <person name="Pitluck S."/>
            <person name="Ovchinnikova G."/>
            <person name="Pati A."/>
            <person name="Ivanova N."/>
            <person name="Mavromatis K."/>
            <person name="Chen A."/>
            <person name="Palaniappan K."/>
            <person name="Chain P."/>
            <person name="Land M."/>
            <person name="Hauser L."/>
            <person name="Chang Y.J."/>
            <person name="Jeffries C.D."/>
            <person name="Brettin T."/>
            <person name="Detter J.C."/>
            <person name="Han C."/>
            <person name="Rohde M."/>
            <person name="Lang E."/>
            <person name="Spring S."/>
            <person name="Goker M."/>
            <person name="Bristow J."/>
            <person name="Eisen J.A."/>
            <person name="Markowitz V."/>
            <person name="Hugenholtz P."/>
            <person name="Kyrpides N.C."/>
            <person name="Klenk H.P."/>
        </authorList>
    </citation>
    <scope>NUCLEOTIDE SEQUENCE [LARGE SCALE GENOMIC DNA]</scope>
    <source>
        <strain evidence="15">ATCC 51133 / DSM 6946 / 5175</strain>
    </source>
</reference>
<dbReference type="GO" id="GO:0005886">
    <property type="term" value="C:plasma membrane"/>
    <property type="evidence" value="ECO:0007669"/>
    <property type="project" value="UniProtKB-SubCell"/>
</dbReference>
<dbReference type="STRING" id="525898.Sdel_1480"/>
<evidence type="ECO:0000256" key="12">
    <source>
        <dbReference type="ARBA" id="ARBA00023285"/>
    </source>
</evidence>
<keyword evidence="15" id="KW-1185">Reference proteome</keyword>
<evidence type="ECO:0000256" key="9">
    <source>
        <dbReference type="ARBA" id="ARBA00023065"/>
    </source>
</evidence>
<evidence type="ECO:0000256" key="2">
    <source>
        <dbReference type="ARBA" id="ARBA00004651"/>
    </source>
</evidence>
<dbReference type="PANTHER" id="PTHR40659:SF1">
    <property type="entry name" value="NICKEL_COBALT EFFLUX SYSTEM RCNA"/>
    <property type="match status" value="1"/>
</dbReference>